<dbReference type="Proteomes" id="UP000054560">
    <property type="component" value="Unassembled WGS sequence"/>
</dbReference>
<feature type="domain" description="Cation-transporting P-type ATPase N-terminal" evidence="13">
    <location>
        <begin position="5"/>
        <end position="79"/>
    </location>
</feature>
<dbReference type="EC" id="7.1.2.1" evidence="12"/>
<protein>
    <recommendedName>
        <fullName evidence="12">Plasma membrane ATPase</fullName>
        <ecNumber evidence="12">7.1.2.1</ecNumber>
    </recommendedName>
</protein>
<accession>A0A0L0FNN8</accession>
<dbReference type="Pfam" id="PF00122">
    <property type="entry name" value="E1-E2_ATPase"/>
    <property type="match status" value="1"/>
</dbReference>
<evidence type="ECO:0000256" key="10">
    <source>
        <dbReference type="ARBA" id="ARBA00022989"/>
    </source>
</evidence>
<evidence type="ECO:0000313" key="15">
    <source>
        <dbReference type="Proteomes" id="UP000054560"/>
    </source>
</evidence>
<feature type="transmembrane region" description="Helical" evidence="12">
    <location>
        <begin position="830"/>
        <end position="847"/>
    </location>
</feature>
<dbReference type="GeneID" id="25910459"/>
<dbReference type="NCBIfam" id="TIGR01647">
    <property type="entry name" value="ATPase-IIIA_H"/>
    <property type="match status" value="1"/>
</dbReference>
<evidence type="ECO:0000256" key="9">
    <source>
        <dbReference type="ARBA" id="ARBA00022967"/>
    </source>
</evidence>
<dbReference type="InterPro" id="IPR008250">
    <property type="entry name" value="ATPase_P-typ_transduc_dom_A_sf"/>
</dbReference>
<dbReference type="PRINTS" id="PR00119">
    <property type="entry name" value="CATATPASE"/>
</dbReference>
<keyword evidence="10 12" id="KW-1133">Transmembrane helix</keyword>
<dbReference type="FunFam" id="3.40.1110.10:FF:000005">
    <property type="entry name" value="Plasma membrane ATPase"/>
    <property type="match status" value="1"/>
</dbReference>
<dbReference type="Gene3D" id="3.40.50.1000">
    <property type="entry name" value="HAD superfamily/HAD-like"/>
    <property type="match status" value="1"/>
</dbReference>
<keyword evidence="3" id="KW-0597">Phosphoprotein</keyword>
<dbReference type="Gene3D" id="3.40.1110.10">
    <property type="entry name" value="Calcium-transporting ATPase, cytoplasmic domain N"/>
    <property type="match status" value="1"/>
</dbReference>
<keyword evidence="7 12" id="KW-0067">ATP-binding</keyword>
<organism evidence="14 15">
    <name type="scientific">Sphaeroforma arctica JP610</name>
    <dbReference type="NCBI Taxonomy" id="667725"/>
    <lineage>
        <taxon>Eukaryota</taxon>
        <taxon>Ichthyosporea</taxon>
        <taxon>Ichthyophonida</taxon>
        <taxon>Sphaeroforma</taxon>
    </lineage>
</organism>
<dbReference type="InterPro" id="IPR023298">
    <property type="entry name" value="ATPase_P-typ_TM_dom_sf"/>
</dbReference>
<dbReference type="EMBL" id="KQ242688">
    <property type="protein sequence ID" value="KNC77588.1"/>
    <property type="molecule type" value="Genomic_DNA"/>
</dbReference>
<dbReference type="AlphaFoldDB" id="A0A0L0FNN8"/>
<keyword evidence="12" id="KW-0375">Hydrogen ion transport</keyword>
<keyword evidence="6 12" id="KW-0547">Nucleotide-binding</keyword>
<keyword evidence="11 12" id="KW-0472">Membrane</keyword>
<dbReference type="InterPro" id="IPR004014">
    <property type="entry name" value="ATPase_P-typ_cation-transptr_N"/>
</dbReference>
<comment type="subcellular location">
    <subcellularLocation>
        <location evidence="12">Cell membrane</location>
        <topology evidence="12">Multi-pass membrane protein</topology>
    </subcellularLocation>
    <subcellularLocation>
        <location evidence="1">Membrane</location>
        <topology evidence="1">Multi-pass membrane protein</topology>
    </subcellularLocation>
</comment>
<dbReference type="SFLD" id="SFLDG00002">
    <property type="entry name" value="C1.7:_P-type_atpase_like"/>
    <property type="match status" value="1"/>
</dbReference>
<evidence type="ECO:0000256" key="2">
    <source>
        <dbReference type="ARBA" id="ARBA00008804"/>
    </source>
</evidence>
<evidence type="ECO:0000313" key="14">
    <source>
        <dbReference type="EMBL" id="KNC77588.1"/>
    </source>
</evidence>
<dbReference type="PANTHER" id="PTHR42861">
    <property type="entry name" value="CALCIUM-TRANSPORTING ATPASE"/>
    <property type="match status" value="1"/>
</dbReference>
<dbReference type="InterPro" id="IPR023299">
    <property type="entry name" value="ATPase_P-typ_cyto_dom_N"/>
</dbReference>
<keyword evidence="12" id="KW-0813">Transport</keyword>
<evidence type="ECO:0000256" key="3">
    <source>
        <dbReference type="ARBA" id="ARBA00022553"/>
    </source>
</evidence>
<dbReference type="GO" id="GO:0046872">
    <property type="term" value="F:metal ion binding"/>
    <property type="evidence" value="ECO:0007669"/>
    <property type="project" value="UniProtKB-KW"/>
</dbReference>
<dbReference type="eggNOG" id="KOG0205">
    <property type="taxonomic scope" value="Eukaryota"/>
</dbReference>
<keyword evidence="8 12" id="KW-0460">Magnesium</keyword>
<keyword evidence="12" id="KW-0406">Ion transport</keyword>
<evidence type="ECO:0000256" key="12">
    <source>
        <dbReference type="RuleBase" id="RU362083"/>
    </source>
</evidence>
<evidence type="ECO:0000256" key="5">
    <source>
        <dbReference type="ARBA" id="ARBA00022723"/>
    </source>
</evidence>
<feature type="transmembrane region" description="Helical" evidence="12">
    <location>
        <begin position="65"/>
        <end position="89"/>
    </location>
</feature>
<dbReference type="GO" id="GO:0016887">
    <property type="term" value="F:ATP hydrolysis activity"/>
    <property type="evidence" value="ECO:0007669"/>
    <property type="project" value="InterPro"/>
</dbReference>
<evidence type="ECO:0000256" key="8">
    <source>
        <dbReference type="ARBA" id="ARBA00022842"/>
    </source>
</evidence>
<dbReference type="InterPro" id="IPR006534">
    <property type="entry name" value="P-type_ATPase_IIIA"/>
</dbReference>
<evidence type="ECO:0000256" key="11">
    <source>
        <dbReference type="ARBA" id="ARBA00023136"/>
    </source>
</evidence>
<dbReference type="SUPFAM" id="SSF81665">
    <property type="entry name" value="Calcium ATPase, transmembrane domain M"/>
    <property type="match status" value="1"/>
</dbReference>
<dbReference type="InterPro" id="IPR036412">
    <property type="entry name" value="HAD-like_sf"/>
</dbReference>
<dbReference type="Gene3D" id="2.70.150.10">
    <property type="entry name" value="Calcium-transporting ATPase, cytoplasmic transduction domain A"/>
    <property type="match status" value="1"/>
</dbReference>
<evidence type="ECO:0000256" key="4">
    <source>
        <dbReference type="ARBA" id="ARBA00022692"/>
    </source>
</evidence>
<proteinExistence type="inferred from homology"/>
<name>A0A0L0FNN8_9EUKA</name>
<keyword evidence="15" id="KW-1185">Reference proteome</keyword>
<dbReference type="PRINTS" id="PR00120">
    <property type="entry name" value="HATPASE"/>
</dbReference>
<dbReference type="GO" id="GO:0120029">
    <property type="term" value="P:proton export across plasma membrane"/>
    <property type="evidence" value="ECO:0007669"/>
    <property type="project" value="UniProtKB-UniRule"/>
</dbReference>
<dbReference type="GO" id="GO:0005524">
    <property type="term" value="F:ATP binding"/>
    <property type="evidence" value="ECO:0007669"/>
    <property type="project" value="UniProtKB-UniRule"/>
</dbReference>
<feature type="transmembrane region" description="Helical" evidence="12">
    <location>
        <begin position="756"/>
        <end position="778"/>
    </location>
</feature>
<evidence type="ECO:0000256" key="6">
    <source>
        <dbReference type="ARBA" id="ARBA00022741"/>
    </source>
</evidence>
<dbReference type="Gene3D" id="1.20.1110.10">
    <property type="entry name" value="Calcium-transporting ATPase, transmembrane domain"/>
    <property type="match status" value="1"/>
</dbReference>
<dbReference type="Pfam" id="PF00690">
    <property type="entry name" value="Cation_ATPase_N"/>
    <property type="match status" value="1"/>
</dbReference>
<dbReference type="SUPFAM" id="SSF81653">
    <property type="entry name" value="Calcium ATPase, transduction domain A"/>
    <property type="match status" value="1"/>
</dbReference>
<evidence type="ECO:0000256" key="1">
    <source>
        <dbReference type="ARBA" id="ARBA00004141"/>
    </source>
</evidence>
<dbReference type="NCBIfam" id="TIGR01494">
    <property type="entry name" value="ATPase_P-type"/>
    <property type="match status" value="2"/>
</dbReference>
<dbReference type="InterPro" id="IPR018303">
    <property type="entry name" value="ATPase_P-typ_P_site"/>
</dbReference>
<keyword evidence="5" id="KW-0479">Metal-binding</keyword>
<feature type="transmembrane region" description="Helical" evidence="12">
    <location>
        <begin position="633"/>
        <end position="654"/>
    </location>
</feature>
<dbReference type="GO" id="GO:0005886">
    <property type="term" value="C:plasma membrane"/>
    <property type="evidence" value="ECO:0007669"/>
    <property type="project" value="UniProtKB-SubCell"/>
</dbReference>
<sequence>MGGDKDSRLVKGEVGNEISVDVESHGLTTTEAQALLAQFGRNELQEKTVPKWMVFLQQLYQPMPIMIWIAIVIEAAIQNWLDMAVLLAIQFINATIGWYEITKAGDAVAALKASLKPSATVKRDDKWQNIDAAECVPGDLCLLGAGSAIPADCRINEGRLEVDQSALTGESLPVTMNAGDEPKMGSTATRGEVEATVIATGMNTFFGKTAAMLNQGNEMGNLQRILLRIMMVLVTLSITLCISAMIFLLANGEDFKQSISFAVVLLVASIPIAIEIVTTATLAIGSRSLAEHGAIVTNLSAIEEMAGMNILCSDKTGTLTLNKMVIQDDCPTFSDAENQYTVLQKAALAAKWKEPPRDALDTLVLGAVDLTPLDEYEQIDFMPFDPSIKRTEGTLKDSQGRVFKTTKGAPQIIAGLLSDTPENQTIKKQVAEIVHGLGTRGIRSLAVSYSGFDEAEGQDTWTMAGILTFLDPPRPDTKETIEKALELGVDVKMITGDHAVIAKETCRMLGMGTNIQGTDGIPELDEDGKPAVDCGAILGDRILEADGFAEVFPEHKFTLVEAFRQQGFATGMTGDGVNDAPALKRADVGIAVAGATDAARAAADIVLTGEGLSVLVHAIITAREIFKRIQAFINYRIAATLQLLFFFFISVFAFRPEEYAPVPNDSGEEWPFFFQLPVLLLMIITVLNDGTLITIGYDFSIANKRPDKWNLKVLWLVSIILGAVACLSSLILLWCALDSHSTSGVFHAFGLPGMDYGQIVTMIYLKVSVSDFLTLFSSRTYPGFFWTQRPGLMLLMGAGISLTISTLIACLLPKGELDEVPIEGLARGDYQLWALWTWIYCIFWWFIQDGCKVLCYSVVYKYDLFGAISGQAVNLRAANTVNDREHPAARQSVAMVENKVFLRKLDVALSVIETATGEDEVLKRSLSGMVAEIEEMRRDLAVQQAHVAKKSQPGTARSSVAARAESILAHEGQSARQSVGSKNVSARSSFAPRSSIAFFNLEKKHVESIATIRTELEEVENQEIVAAVESALLEVEKAAVLVQDVVDTAFHKP</sequence>
<feature type="transmembrane region" description="Helical" evidence="12">
    <location>
        <begin position="790"/>
        <end position="810"/>
    </location>
</feature>
<dbReference type="CDD" id="cd02076">
    <property type="entry name" value="P-type_ATPase_H"/>
    <property type="match status" value="1"/>
</dbReference>
<dbReference type="FunFam" id="3.40.50.1000:FF:000211">
    <property type="entry name" value="Plasma membrane ATPase"/>
    <property type="match status" value="1"/>
</dbReference>
<feature type="transmembrane region" description="Helical" evidence="12">
    <location>
        <begin position="261"/>
        <end position="284"/>
    </location>
</feature>
<dbReference type="FunFam" id="2.70.150.10:FF:000042">
    <property type="entry name" value="Plasma membrane ATPase"/>
    <property type="match status" value="1"/>
</dbReference>
<dbReference type="RefSeq" id="XP_014151490.1">
    <property type="nucleotide sequence ID" value="XM_014296015.1"/>
</dbReference>
<comment type="catalytic activity">
    <reaction evidence="12">
        <text>ATP + H2O + H(+)(in) = ADP + phosphate + 2 H(+)(out)</text>
        <dbReference type="Rhea" id="RHEA:20852"/>
        <dbReference type="ChEBI" id="CHEBI:15377"/>
        <dbReference type="ChEBI" id="CHEBI:15378"/>
        <dbReference type="ChEBI" id="CHEBI:30616"/>
        <dbReference type="ChEBI" id="CHEBI:43474"/>
        <dbReference type="ChEBI" id="CHEBI:456216"/>
        <dbReference type="EC" id="7.1.2.1"/>
    </reaction>
</comment>
<feature type="transmembrane region" description="Helical" evidence="12">
    <location>
        <begin position="674"/>
        <end position="701"/>
    </location>
</feature>
<dbReference type="InterPro" id="IPR023214">
    <property type="entry name" value="HAD_sf"/>
</dbReference>
<feature type="transmembrane region" description="Helical" evidence="12">
    <location>
        <begin position="225"/>
        <end position="249"/>
    </location>
</feature>
<dbReference type="InterPro" id="IPR001757">
    <property type="entry name" value="P_typ_ATPase"/>
</dbReference>
<comment type="similarity">
    <text evidence="2 12">Belongs to the cation transport ATPase (P-type) (TC 3.A.3) family. Type IIIA subfamily.</text>
</comment>
<reference evidence="14 15" key="1">
    <citation type="submission" date="2011-02" db="EMBL/GenBank/DDBJ databases">
        <title>The Genome Sequence of Sphaeroforma arctica JP610.</title>
        <authorList>
            <consortium name="The Broad Institute Genome Sequencing Platform"/>
            <person name="Russ C."/>
            <person name="Cuomo C."/>
            <person name="Young S.K."/>
            <person name="Zeng Q."/>
            <person name="Gargeya S."/>
            <person name="Alvarado L."/>
            <person name="Berlin A."/>
            <person name="Chapman S.B."/>
            <person name="Chen Z."/>
            <person name="Freedman E."/>
            <person name="Gellesch M."/>
            <person name="Goldberg J."/>
            <person name="Griggs A."/>
            <person name="Gujja S."/>
            <person name="Heilman E."/>
            <person name="Heiman D."/>
            <person name="Howarth C."/>
            <person name="Mehta T."/>
            <person name="Neiman D."/>
            <person name="Pearson M."/>
            <person name="Roberts A."/>
            <person name="Saif S."/>
            <person name="Shea T."/>
            <person name="Shenoy N."/>
            <person name="Sisk P."/>
            <person name="Stolte C."/>
            <person name="Sykes S."/>
            <person name="White J."/>
            <person name="Yandava C."/>
            <person name="Burger G."/>
            <person name="Gray M.W."/>
            <person name="Holland P.W.H."/>
            <person name="King N."/>
            <person name="Lang F.B.F."/>
            <person name="Roger A.J."/>
            <person name="Ruiz-Trillo I."/>
            <person name="Haas B."/>
            <person name="Nusbaum C."/>
            <person name="Birren B."/>
        </authorList>
    </citation>
    <scope>NUCLEOTIDE SEQUENCE [LARGE SCALE GENOMIC DNA]</scope>
    <source>
        <strain evidence="14 15">JP610</strain>
    </source>
</reference>
<feature type="transmembrane region" description="Helical" evidence="12">
    <location>
        <begin position="713"/>
        <end position="736"/>
    </location>
</feature>
<dbReference type="SMART" id="SM00831">
    <property type="entry name" value="Cation_ATPase_N"/>
    <property type="match status" value="1"/>
</dbReference>
<dbReference type="SUPFAM" id="SSF56784">
    <property type="entry name" value="HAD-like"/>
    <property type="match status" value="1"/>
</dbReference>
<dbReference type="InterPro" id="IPR059000">
    <property type="entry name" value="ATPase_P-type_domA"/>
</dbReference>
<evidence type="ECO:0000256" key="7">
    <source>
        <dbReference type="ARBA" id="ARBA00022840"/>
    </source>
</evidence>
<keyword evidence="9 12" id="KW-1278">Translocase</keyword>
<keyword evidence="4 12" id="KW-0812">Transmembrane</keyword>
<dbReference type="GO" id="GO:0008553">
    <property type="term" value="F:P-type proton-exporting transporter activity"/>
    <property type="evidence" value="ECO:0007669"/>
    <property type="project" value="UniProtKB-UniRule"/>
</dbReference>
<dbReference type="OrthoDB" id="116380at2759"/>
<dbReference type="SFLD" id="SFLDS00003">
    <property type="entry name" value="Haloacid_Dehalogenase"/>
    <property type="match status" value="1"/>
</dbReference>
<dbReference type="InterPro" id="IPR044492">
    <property type="entry name" value="P_typ_ATPase_HD_dom"/>
</dbReference>
<evidence type="ECO:0000259" key="13">
    <source>
        <dbReference type="SMART" id="SM00831"/>
    </source>
</evidence>
<dbReference type="PROSITE" id="PS00154">
    <property type="entry name" value="ATPASE_E1_E2"/>
    <property type="match status" value="1"/>
</dbReference>
<dbReference type="SFLD" id="SFLDF00027">
    <property type="entry name" value="p-type_atpase"/>
    <property type="match status" value="1"/>
</dbReference>
<dbReference type="STRING" id="667725.A0A0L0FNN8"/>
<gene>
    <name evidence="14" type="ORF">SARC_09955</name>
</gene>
<dbReference type="Pfam" id="PF00702">
    <property type="entry name" value="Hydrolase"/>
    <property type="match status" value="1"/>
</dbReference>